<dbReference type="EMBL" id="KN831944">
    <property type="protein sequence ID" value="KIO14472.1"/>
    <property type="molecule type" value="Genomic_DNA"/>
</dbReference>
<reference evidence="1 2" key="1">
    <citation type="submission" date="2014-04" db="EMBL/GenBank/DDBJ databases">
        <authorList>
            <consortium name="DOE Joint Genome Institute"/>
            <person name="Kuo A."/>
            <person name="Kohler A."/>
            <person name="Costa M.D."/>
            <person name="Nagy L.G."/>
            <person name="Floudas D."/>
            <person name="Copeland A."/>
            <person name="Barry K.W."/>
            <person name="Cichocki N."/>
            <person name="Veneault-Fourrey C."/>
            <person name="LaButti K."/>
            <person name="Lindquist E.A."/>
            <person name="Lipzen A."/>
            <person name="Lundell T."/>
            <person name="Morin E."/>
            <person name="Murat C."/>
            <person name="Sun H."/>
            <person name="Tunlid A."/>
            <person name="Henrissat B."/>
            <person name="Grigoriev I.V."/>
            <person name="Hibbett D.S."/>
            <person name="Martin F."/>
            <person name="Nordberg H.P."/>
            <person name="Cantor M.N."/>
            <person name="Hua S.X."/>
        </authorList>
    </citation>
    <scope>NUCLEOTIDE SEQUENCE [LARGE SCALE GENOMIC DNA]</scope>
    <source>
        <strain evidence="1 2">Marx 270</strain>
    </source>
</reference>
<protein>
    <recommendedName>
        <fullName evidence="3">F-box domain-containing protein</fullName>
    </recommendedName>
</protein>
<dbReference type="STRING" id="870435.A0A0C3KY69"/>
<name>A0A0C3KY69_PISTI</name>
<gene>
    <name evidence="1" type="ORF">M404DRAFT_174339</name>
</gene>
<organism evidence="1 2">
    <name type="scientific">Pisolithus tinctorius Marx 270</name>
    <dbReference type="NCBI Taxonomy" id="870435"/>
    <lineage>
        <taxon>Eukaryota</taxon>
        <taxon>Fungi</taxon>
        <taxon>Dikarya</taxon>
        <taxon>Basidiomycota</taxon>
        <taxon>Agaricomycotina</taxon>
        <taxon>Agaricomycetes</taxon>
        <taxon>Agaricomycetidae</taxon>
        <taxon>Boletales</taxon>
        <taxon>Sclerodermatineae</taxon>
        <taxon>Pisolithaceae</taxon>
        <taxon>Pisolithus</taxon>
    </lineage>
</organism>
<proteinExistence type="predicted"/>
<reference evidence="2" key="2">
    <citation type="submission" date="2015-01" db="EMBL/GenBank/DDBJ databases">
        <title>Evolutionary Origins and Diversification of the Mycorrhizal Mutualists.</title>
        <authorList>
            <consortium name="DOE Joint Genome Institute"/>
            <consortium name="Mycorrhizal Genomics Consortium"/>
            <person name="Kohler A."/>
            <person name="Kuo A."/>
            <person name="Nagy L.G."/>
            <person name="Floudas D."/>
            <person name="Copeland A."/>
            <person name="Barry K.W."/>
            <person name="Cichocki N."/>
            <person name="Veneault-Fourrey C."/>
            <person name="LaButti K."/>
            <person name="Lindquist E.A."/>
            <person name="Lipzen A."/>
            <person name="Lundell T."/>
            <person name="Morin E."/>
            <person name="Murat C."/>
            <person name="Riley R."/>
            <person name="Ohm R."/>
            <person name="Sun H."/>
            <person name="Tunlid A."/>
            <person name="Henrissat B."/>
            <person name="Grigoriev I.V."/>
            <person name="Hibbett D.S."/>
            <person name="Martin F."/>
        </authorList>
    </citation>
    <scope>NUCLEOTIDE SEQUENCE [LARGE SCALE GENOMIC DNA]</scope>
    <source>
        <strain evidence="2">Marx 270</strain>
    </source>
</reference>
<dbReference type="Proteomes" id="UP000054217">
    <property type="component" value="Unassembled WGS sequence"/>
</dbReference>
<dbReference type="InParanoid" id="A0A0C3KY69"/>
<evidence type="ECO:0000313" key="1">
    <source>
        <dbReference type="EMBL" id="KIO14472.1"/>
    </source>
</evidence>
<dbReference type="AlphaFoldDB" id="A0A0C3KY69"/>
<evidence type="ECO:0000313" key="2">
    <source>
        <dbReference type="Proteomes" id="UP000054217"/>
    </source>
</evidence>
<dbReference type="OrthoDB" id="2624927at2759"/>
<sequence length="320" mass="35946">MMLPSLKHVSIYGTEMSDYPRFLDSQHAPTLEHLHLRETVGLRNFSAAASLKSLSLRCSPSGALLPSIMSLRMLTMSGSSCGALLPNAIHRPLLESFTVMLDDPQSPLAAIVTPRLVYFSYIPRKLTVTWSQMFTDLENKFLNFQHLCLLCRETSPDTHHPGTEDAVAVYAAFPGARHIEMDVFDFVVFCFPEEEDSPLCPADRWSHLEHLSLEQVYYNVPNVFVKWLRARKLEGRPALQVTLSKFDNEGVLDGPELISLYNSLHEYCVLELKDVPLTINLTLRPSDSDVYGNSPIMDMVEREILIGTALACTRTGTNTD</sequence>
<dbReference type="HOGENOM" id="CLU_850257_0_0_1"/>
<evidence type="ECO:0008006" key="3">
    <source>
        <dbReference type="Google" id="ProtNLM"/>
    </source>
</evidence>
<dbReference type="SUPFAM" id="SSF52047">
    <property type="entry name" value="RNI-like"/>
    <property type="match status" value="1"/>
</dbReference>
<keyword evidence="2" id="KW-1185">Reference proteome</keyword>
<accession>A0A0C3KY69</accession>